<reference evidence="6" key="1">
    <citation type="submission" date="2020-01" db="EMBL/GenBank/DDBJ databases">
        <authorList>
            <person name="Fang Y."/>
            <person name="Sun R."/>
            <person name="Nie L."/>
            <person name="He J."/>
            <person name="Hao L."/>
            <person name="Wang L."/>
            <person name="Su S."/>
            <person name="Lv E."/>
            <person name="Zhang Z."/>
            <person name="Xie R."/>
            <person name="Liu H."/>
        </authorList>
    </citation>
    <scope>NUCLEOTIDE SEQUENCE [LARGE SCALE GENOMIC DNA]</scope>
    <source>
        <strain evidence="6">XCT-53</strain>
    </source>
</reference>
<name>A0A7X5F007_9HYPH</name>
<dbReference type="PANTHER" id="PTHR32089">
    <property type="entry name" value="METHYL-ACCEPTING CHEMOTAXIS PROTEIN MCPB"/>
    <property type="match status" value="1"/>
</dbReference>
<dbReference type="Proteomes" id="UP000586722">
    <property type="component" value="Unassembled WGS sequence"/>
</dbReference>
<dbReference type="GO" id="GO:0007165">
    <property type="term" value="P:signal transduction"/>
    <property type="evidence" value="ECO:0007669"/>
    <property type="project" value="UniProtKB-KW"/>
</dbReference>
<accession>A0A7X5F007</accession>
<dbReference type="Pfam" id="PF13682">
    <property type="entry name" value="CZB"/>
    <property type="match status" value="1"/>
</dbReference>
<evidence type="ECO:0000256" key="3">
    <source>
        <dbReference type="PROSITE-ProRule" id="PRU00284"/>
    </source>
</evidence>
<dbReference type="EMBL" id="JAABLQ010000001">
    <property type="protein sequence ID" value="NBN77218.1"/>
    <property type="molecule type" value="Genomic_DNA"/>
</dbReference>
<dbReference type="PANTHER" id="PTHR32089:SF112">
    <property type="entry name" value="LYSOZYME-LIKE PROTEIN-RELATED"/>
    <property type="match status" value="1"/>
</dbReference>
<dbReference type="SUPFAM" id="SSF58104">
    <property type="entry name" value="Methyl-accepting chemotaxis protein (MCP) signaling domain"/>
    <property type="match status" value="1"/>
</dbReference>
<dbReference type="GO" id="GO:0006935">
    <property type="term" value="P:chemotaxis"/>
    <property type="evidence" value="ECO:0007669"/>
    <property type="project" value="InterPro"/>
</dbReference>
<sequence length="455" mass="48218">MFRFKTATPASETAASKAPDLSVVAIVSALRALEARAPLSGIEALPADIAVALTSLAATLARQDETQLGQTVDFSVQASEAMAATARITGEIRATDRQASVMAASVDEMTASIEQISHTANEAATSMEVAHESLHSGAGATRKAAISSRQIGDSFDKMSESARQLALAAEQIGTFVATIDGLAQQTNLLALNATIEAARAGEAGKGFAVVASEVKQLSGQTQKATDDIRARIERLQVHVGEVMAAVDDVQGLVGESVEQSEDAASKIGSVLDHVGGNTSRMNAIAGLLSQQSEAVREIAKGLHAVARHSETAAGHADSVIRAVGSSETIITAQFAELDKREIRNYVLHRAKSDHLLWKKRLSELLVGLKNLHSDELNDHHSCRLGKWYDGVRDPKLRNHPSFAALLPVHEAVHRFGRQAASLHAAGDKDGALKAMAEMEKASQEVIRHIDGLLRA</sequence>
<dbReference type="RefSeq" id="WP_161707821.1">
    <property type="nucleotide sequence ID" value="NZ_JAABLQ010000001.1"/>
</dbReference>
<evidence type="ECO:0000259" key="4">
    <source>
        <dbReference type="PROSITE" id="PS50111"/>
    </source>
</evidence>
<dbReference type="Gene3D" id="1.10.287.950">
    <property type="entry name" value="Methyl-accepting chemotaxis protein"/>
    <property type="match status" value="1"/>
</dbReference>
<evidence type="ECO:0000313" key="6">
    <source>
        <dbReference type="Proteomes" id="UP000586722"/>
    </source>
</evidence>
<protein>
    <submittedName>
        <fullName evidence="5">Chemotaxis protein</fullName>
    </submittedName>
</protein>
<dbReference type="GO" id="GO:0016020">
    <property type="term" value="C:membrane"/>
    <property type="evidence" value="ECO:0007669"/>
    <property type="project" value="InterPro"/>
</dbReference>
<evidence type="ECO:0000313" key="5">
    <source>
        <dbReference type="EMBL" id="NBN77218.1"/>
    </source>
</evidence>
<feature type="domain" description="Methyl-accepting transducer" evidence="4">
    <location>
        <begin position="70"/>
        <end position="306"/>
    </location>
</feature>
<evidence type="ECO:0000256" key="1">
    <source>
        <dbReference type="ARBA" id="ARBA00023224"/>
    </source>
</evidence>
<evidence type="ECO:0000256" key="2">
    <source>
        <dbReference type="ARBA" id="ARBA00029447"/>
    </source>
</evidence>
<dbReference type="InterPro" id="IPR025991">
    <property type="entry name" value="Chemoreceptor_zinc-bind_dom"/>
</dbReference>
<dbReference type="Gene3D" id="1.20.120.30">
    <property type="entry name" value="Aspartate receptor, ligand-binding domain"/>
    <property type="match status" value="1"/>
</dbReference>
<dbReference type="Pfam" id="PF00015">
    <property type="entry name" value="MCPsignal"/>
    <property type="match status" value="1"/>
</dbReference>
<dbReference type="InterPro" id="IPR004090">
    <property type="entry name" value="Chemotax_Me-accpt_rcpt"/>
</dbReference>
<keyword evidence="6" id="KW-1185">Reference proteome</keyword>
<dbReference type="GO" id="GO:0004888">
    <property type="term" value="F:transmembrane signaling receptor activity"/>
    <property type="evidence" value="ECO:0007669"/>
    <property type="project" value="InterPro"/>
</dbReference>
<organism evidence="5 6">
    <name type="scientific">Pannonibacter tanglangensis</name>
    <dbReference type="NCBI Taxonomy" id="2750084"/>
    <lineage>
        <taxon>Bacteria</taxon>
        <taxon>Pseudomonadati</taxon>
        <taxon>Pseudomonadota</taxon>
        <taxon>Alphaproteobacteria</taxon>
        <taxon>Hyphomicrobiales</taxon>
        <taxon>Stappiaceae</taxon>
        <taxon>Pannonibacter</taxon>
    </lineage>
</organism>
<dbReference type="PROSITE" id="PS50111">
    <property type="entry name" value="CHEMOTAXIS_TRANSDUC_2"/>
    <property type="match status" value="1"/>
</dbReference>
<dbReference type="SMART" id="SM00283">
    <property type="entry name" value="MA"/>
    <property type="match status" value="1"/>
</dbReference>
<dbReference type="PRINTS" id="PR00260">
    <property type="entry name" value="CHEMTRNSDUCR"/>
</dbReference>
<keyword evidence="1 3" id="KW-0807">Transducer</keyword>
<comment type="similarity">
    <text evidence="2">Belongs to the methyl-accepting chemotaxis (MCP) protein family.</text>
</comment>
<proteinExistence type="inferred from homology"/>
<dbReference type="InterPro" id="IPR004089">
    <property type="entry name" value="MCPsignal_dom"/>
</dbReference>
<dbReference type="AlphaFoldDB" id="A0A7X5F007"/>
<comment type="caution">
    <text evidence="5">The sequence shown here is derived from an EMBL/GenBank/DDBJ whole genome shotgun (WGS) entry which is preliminary data.</text>
</comment>
<gene>
    <name evidence="5" type="ORF">GWI72_02925</name>
</gene>